<organism evidence="1 2">
    <name type="scientific">Fibrisoma montanum</name>
    <dbReference type="NCBI Taxonomy" id="2305895"/>
    <lineage>
        <taxon>Bacteria</taxon>
        <taxon>Pseudomonadati</taxon>
        <taxon>Bacteroidota</taxon>
        <taxon>Cytophagia</taxon>
        <taxon>Cytophagales</taxon>
        <taxon>Spirosomataceae</taxon>
        <taxon>Fibrisoma</taxon>
    </lineage>
</organism>
<comment type="caution">
    <text evidence="1">The sequence shown here is derived from an EMBL/GenBank/DDBJ whole genome shotgun (WGS) entry which is preliminary data.</text>
</comment>
<evidence type="ECO:0000313" key="1">
    <source>
        <dbReference type="EMBL" id="RIV23797.1"/>
    </source>
</evidence>
<proteinExistence type="predicted"/>
<gene>
    <name evidence="1" type="ORF">DYU11_12570</name>
</gene>
<evidence type="ECO:0000313" key="2">
    <source>
        <dbReference type="Proteomes" id="UP000283523"/>
    </source>
</evidence>
<keyword evidence="2" id="KW-1185">Reference proteome</keyword>
<reference evidence="1 2" key="1">
    <citation type="submission" date="2018-08" db="EMBL/GenBank/DDBJ databases">
        <title>Fibrisoma montanum sp. nov., isolated from Danxia mountain soil.</title>
        <authorList>
            <person name="Huang Y."/>
        </authorList>
    </citation>
    <scope>NUCLEOTIDE SEQUENCE [LARGE SCALE GENOMIC DNA]</scope>
    <source>
        <strain evidence="1 2">HYT19</strain>
    </source>
</reference>
<dbReference type="OrthoDB" id="4764643at2"/>
<dbReference type="AlphaFoldDB" id="A0A418MBQ3"/>
<accession>A0A418MBQ3</accession>
<name>A0A418MBQ3_9BACT</name>
<sequence length="258" mass="29020">MNTEQKELHNTNNFLDILSQGFKQAEEETILFERISGAKHPKAINNLGNALSLLYQAACCYWKCIGGDHSIEKLIGKVVNQAISSFQLYRGCFYDESLMLTRGIGEIANLLHLFFFFPDKIEVWKALNSRERYKQFKPSAVREMLEKNNSLVPIDKDRYGKLCEIGTHPTPSEIPGHYTGTGVPILGMIVQPVGAYVSITELSYSVGLVLVVTPKLLDLDADIAKKMKDIGLELIRSLGSFNIMNYQENLEKLAQTNK</sequence>
<dbReference type="EMBL" id="QXED01000003">
    <property type="protein sequence ID" value="RIV23797.1"/>
    <property type="molecule type" value="Genomic_DNA"/>
</dbReference>
<dbReference type="Proteomes" id="UP000283523">
    <property type="component" value="Unassembled WGS sequence"/>
</dbReference>
<dbReference type="RefSeq" id="WP_119668013.1">
    <property type="nucleotide sequence ID" value="NZ_QXED01000003.1"/>
</dbReference>
<protein>
    <submittedName>
        <fullName evidence="1">Uncharacterized protein</fullName>
    </submittedName>
</protein>